<dbReference type="AlphaFoldDB" id="B0D0K3"/>
<feature type="compositionally biased region" description="Low complexity" evidence="1">
    <location>
        <begin position="82"/>
        <end position="97"/>
    </location>
</feature>
<dbReference type="Pfam" id="PF01693">
    <property type="entry name" value="Cauli_VI"/>
    <property type="match status" value="1"/>
</dbReference>
<accession>B0D0K3</accession>
<dbReference type="STRING" id="486041.B0D0K3"/>
<dbReference type="GeneID" id="6073195"/>
<feature type="region of interest" description="Disordered" evidence="1">
    <location>
        <begin position="122"/>
        <end position="154"/>
    </location>
</feature>
<dbReference type="InterPro" id="IPR011320">
    <property type="entry name" value="RNase_H1_N"/>
</dbReference>
<dbReference type="OrthoDB" id="3270804at2759"/>
<dbReference type="EMBL" id="DS547095">
    <property type="protein sequence ID" value="EDR11476.1"/>
    <property type="molecule type" value="Genomic_DNA"/>
</dbReference>
<evidence type="ECO:0000313" key="3">
    <source>
        <dbReference type="EMBL" id="EDR11476.1"/>
    </source>
</evidence>
<dbReference type="HOGENOM" id="CLU_874544_0_0_1"/>
<keyword evidence="4" id="KW-1185">Reference proteome</keyword>
<dbReference type="RefSeq" id="XP_001877373.1">
    <property type="nucleotide sequence ID" value="XM_001877338.1"/>
</dbReference>
<reference evidence="3 4" key="1">
    <citation type="journal article" date="2008" name="Nature">
        <title>The genome of Laccaria bicolor provides insights into mycorrhizal symbiosis.</title>
        <authorList>
            <person name="Martin F."/>
            <person name="Aerts A."/>
            <person name="Ahren D."/>
            <person name="Brun A."/>
            <person name="Danchin E.G.J."/>
            <person name="Duchaussoy F."/>
            <person name="Gibon J."/>
            <person name="Kohler A."/>
            <person name="Lindquist E."/>
            <person name="Pereda V."/>
            <person name="Salamov A."/>
            <person name="Shapiro H.J."/>
            <person name="Wuyts J."/>
            <person name="Blaudez D."/>
            <person name="Buee M."/>
            <person name="Brokstein P."/>
            <person name="Canbaeck B."/>
            <person name="Cohen D."/>
            <person name="Courty P.E."/>
            <person name="Coutinho P.M."/>
            <person name="Delaruelle C."/>
            <person name="Detter J.C."/>
            <person name="Deveau A."/>
            <person name="DiFazio S."/>
            <person name="Duplessis S."/>
            <person name="Fraissinet-Tachet L."/>
            <person name="Lucic E."/>
            <person name="Frey-Klett P."/>
            <person name="Fourrey C."/>
            <person name="Feussner I."/>
            <person name="Gay G."/>
            <person name="Grimwood J."/>
            <person name="Hoegger P.J."/>
            <person name="Jain P."/>
            <person name="Kilaru S."/>
            <person name="Labbe J."/>
            <person name="Lin Y.C."/>
            <person name="Legue V."/>
            <person name="Le Tacon F."/>
            <person name="Marmeisse R."/>
            <person name="Melayah D."/>
            <person name="Montanini B."/>
            <person name="Muratet M."/>
            <person name="Nehls U."/>
            <person name="Niculita-Hirzel H."/>
            <person name="Oudot-Le Secq M.P."/>
            <person name="Peter M."/>
            <person name="Quesneville H."/>
            <person name="Rajashekar B."/>
            <person name="Reich M."/>
            <person name="Rouhier N."/>
            <person name="Schmutz J."/>
            <person name="Yin T."/>
            <person name="Chalot M."/>
            <person name="Henrissat B."/>
            <person name="Kuees U."/>
            <person name="Lucas S."/>
            <person name="Van de Peer Y."/>
            <person name="Podila G.K."/>
            <person name="Polle A."/>
            <person name="Pukkila P.J."/>
            <person name="Richardson P.M."/>
            <person name="Rouze P."/>
            <person name="Sanders I.R."/>
            <person name="Stajich J.E."/>
            <person name="Tunlid A."/>
            <person name="Tuskan G."/>
            <person name="Grigoriev I.V."/>
        </authorList>
    </citation>
    <scope>NUCLEOTIDE SEQUENCE [LARGE SCALE GENOMIC DNA]</scope>
    <source>
        <strain evidence="4">S238N-H82 / ATCC MYA-4686</strain>
    </source>
</reference>
<evidence type="ECO:0000259" key="2">
    <source>
        <dbReference type="Pfam" id="PF01693"/>
    </source>
</evidence>
<organism evidence="4">
    <name type="scientific">Laccaria bicolor (strain S238N-H82 / ATCC MYA-4686)</name>
    <name type="common">Bicoloured deceiver</name>
    <name type="synonym">Laccaria laccata var. bicolor</name>
    <dbReference type="NCBI Taxonomy" id="486041"/>
    <lineage>
        <taxon>Eukaryota</taxon>
        <taxon>Fungi</taxon>
        <taxon>Dikarya</taxon>
        <taxon>Basidiomycota</taxon>
        <taxon>Agaricomycotina</taxon>
        <taxon>Agaricomycetes</taxon>
        <taxon>Agaricomycetidae</taxon>
        <taxon>Agaricales</taxon>
        <taxon>Agaricineae</taxon>
        <taxon>Hydnangiaceae</taxon>
        <taxon>Laccaria</taxon>
    </lineage>
</organism>
<dbReference type="KEGG" id="lbc:LACBIDRAFT_313680"/>
<feature type="region of interest" description="Disordered" evidence="1">
    <location>
        <begin position="192"/>
        <end position="281"/>
    </location>
</feature>
<evidence type="ECO:0000256" key="1">
    <source>
        <dbReference type="SAM" id="MobiDB-lite"/>
    </source>
</evidence>
<dbReference type="Proteomes" id="UP000001194">
    <property type="component" value="Unassembled WGS sequence"/>
</dbReference>
<proteinExistence type="predicted"/>
<evidence type="ECO:0000313" key="4">
    <source>
        <dbReference type="Proteomes" id="UP000001194"/>
    </source>
</evidence>
<feature type="domain" description="Ribonuclease H1 N-terminal" evidence="2">
    <location>
        <begin position="5"/>
        <end position="31"/>
    </location>
</feature>
<gene>
    <name evidence="3" type="ORF">LACBIDRAFT_313680</name>
</gene>
<feature type="compositionally biased region" description="Polar residues" evidence="1">
    <location>
        <begin position="122"/>
        <end position="150"/>
    </location>
</feature>
<feature type="region of interest" description="Disordered" evidence="1">
    <location>
        <begin position="74"/>
        <end position="97"/>
    </location>
</feature>
<feature type="compositionally biased region" description="Polar residues" evidence="1">
    <location>
        <begin position="226"/>
        <end position="261"/>
    </location>
</feature>
<protein>
    <submittedName>
        <fullName evidence="3">Predicted protein</fullName>
    </submittedName>
</protein>
<sequence length="337" mass="36358">MARRKWLEVGPLVKGVPGALHQSFETEEEARRVFEQARAKGNTKIVGEGLPQFSRVQVEPHPLRDSAVHPTASPLFRANTEPSSSASKSSTPTTSLASSLSHAPFEVTSDWPFVATHHVRQASATVQPASNRTSATVPQPVSNSTSSSAYDRQPRVSVKAPPWLLTYPTAHDFPSVENLVLSPLNRADIPLSPLPLGTPKTPPHRSPSVGGQTPHIFSDASRKPQQKSSTTSPRQVVAPSTPQRSYTSPSLGSDTQGQVPPSSDRHASQTSTPQSRSRVHPNHEVYAHGFKLELDPRSPVVGTTWKPRVPATVNSLSFKRPSSPEVMALSSSMVAQQ</sequence>
<dbReference type="InParanoid" id="B0D0K3"/>
<name>B0D0K3_LACBS</name>